<dbReference type="OrthoDB" id="6501032at2759"/>
<sequence>MITNPFNEISNSEHNPMRKSGHPTGRAYIHIHLWGERTRLSLGERRPRWIRETVDYKLSASAFCGLVAVDYFCQNVVTFEIADLTYSSRAWPGTGSRVGQLRATQHNRSYGGGVEGPKERAQCHCCQQFGHSSHSYRPMRCVKCGGEHVPDECDRPREDKSICANCTGPHTNNDRRCPVLRQEACMKSLKIPPQSSQRTDLKRPPQTKIPEVQRPFTCKVAINTDRHVYSACLTQRLTHPAVTSVPLWKMQVWKPLDT</sequence>
<reference evidence="2 3" key="1">
    <citation type="journal article" date="2019" name="Commun. Biol.">
        <title>The bagworm genome reveals a unique fibroin gene that provides high tensile strength.</title>
        <authorList>
            <person name="Kono N."/>
            <person name="Nakamura H."/>
            <person name="Ohtoshi R."/>
            <person name="Tomita M."/>
            <person name="Numata K."/>
            <person name="Arakawa K."/>
        </authorList>
    </citation>
    <scope>NUCLEOTIDE SEQUENCE [LARGE SCALE GENOMIC DNA]</scope>
</reference>
<name>A0A4C1SEN7_EUMVA</name>
<dbReference type="EMBL" id="BGZK01000003">
    <property type="protein sequence ID" value="GBO99560.1"/>
    <property type="molecule type" value="Genomic_DNA"/>
</dbReference>
<proteinExistence type="predicted"/>
<evidence type="ECO:0000313" key="2">
    <source>
        <dbReference type="EMBL" id="GBO99560.1"/>
    </source>
</evidence>
<organism evidence="2 3">
    <name type="scientific">Eumeta variegata</name>
    <name type="common">Bagworm moth</name>
    <name type="synonym">Eumeta japonica</name>
    <dbReference type="NCBI Taxonomy" id="151549"/>
    <lineage>
        <taxon>Eukaryota</taxon>
        <taxon>Metazoa</taxon>
        <taxon>Ecdysozoa</taxon>
        <taxon>Arthropoda</taxon>
        <taxon>Hexapoda</taxon>
        <taxon>Insecta</taxon>
        <taxon>Pterygota</taxon>
        <taxon>Neoptera</taxon>
        <taxon>Endopterygota</taxon>
        <taxon>Lepidoptera</taxon>
        <taxon>Glossata</taxon>
        <taxon>Ditrysia</taxon>
        <taxon>Tineoidea</taxon>
        <taxon>Psychidae</taxon>
        <taxon>Oiketicinae</taxon>
        <taxon>Eumeta</taxon>
    </lineage>
</organism>
<evidence type="ECO:0000313" key="3">
    <source>
        <dbReference type="Proteomes" id="UP000299102"/>
    </source>
</evidence>
<dbReference type="Proteomes" id="UP000299102">
    <property type="component" value="Unassembled WGS sequence"/>
</dbReference>
<comment type="caution">
    <text evidence="2">The sequence shown here is derived from an EMBL/GenBank/DDBJ whole genome shotgun (WGS) entry which is preliminary data.</text>
</comment>
<protein>
    <submittedName>
        <fullName evidence="2">Nucleic-acid-binding protein from transposon X-element</fullName>
    </submittedName>
</protein>
<feature type="region of interest" description="Disordered" evidence="1">
    <location>
        <begin position="1"/>
        <end position="23"/>
    </location>
</feature>
<feature type="compositionally biased region" description="Polar residues" evidence="1">
    <location>
        <begin position="1"/>
        <end position="14"/>
    </location>
</feature>
<gene>
    <name evidence="2" type="primary">ORF1</name>
    <name evidence="2" type="ORF">EVAR_715_1</name>
</gene>
<evidence type="ECO:0000256" key="1">
    <source>
        <dbReference type="SAM" id="MobiDB-lite"/>
    </source>
</evidence>
<keyword evidence="3" id="KW-1185">Reference proteome</keyword>
<accession>A0A4C1SEN7</accession>
<dbReference type="AlphaFoldDB" id="A0A4C1SEN7"/>